<evidence type="ECO:0000313" key="2">
    <source>
        <dbReference type="EMBL" id="HCV80788.1"/>
    </source>
</evidence>
<accession>A0A3D5IZH5</accession>
<reference evidence="2 3" key="1">
    <citation type="journal article" date="2018" name="Nat. Biotechnol.">
        <title>A standardized bacterial taxonomy based on genome phylogeny substantially revises the tree of life.</title>
        <authorList>
            <person name="Parks D.H."/>
            <person name="Chuvochina M."/>
            <person name="Waite D.W."/>
            <person name="Rinke C."/>
            <person name="Skarshewski A."/>
            <person name="Chaumeil P.A."/>
            <person name="Hugenholtz P."/>
        </authorList>
    </citation>
    <scope>NUCLEOTIDE SEQUENCE [LARGE SCALE GENOMIC DNA]</scope>
    <source>
        <strain evidence="2">UBA9359</strain>
    </source>
</reference>
<dbReference type="NCBIfam" id="NF047558">
    <property type="entry name" value="TPR_END_plus"/>
    <property type="match status" value="1"/>
</dbReference>
<protein>
    <submittedName>
        <fullName evidence="2">Uncharacterized protein</fullName>
    </submittedName>
</protein>
<name>A0A3D5IZH5_9FLAO</name>
<feature type="chain" id="PRO_5017744747" evidence="1">
    <location>
        <begin position="20"/>
        <end position="423"/>
    </location>
</feature>
<keyword evidence="1" id="KW-0732">Signal</keyword>
<evidence type="ECO:0000313" key="3">
    <source>
        <dbReference type="Proteomes" id="UP000264330"/>
    </source>
</evidence>
<dbReference type="EMBL" id="DPMF01000166">
    <property type="protein sequence ID" value="HCV80788.1"/>
    <property type="molecule type" value="Genomic_DNA"/>
</dbReference>
<dbReference type="RefSeq" id="WP_273300856.1">
    <property type="nucleotide sequence ID" value="NZ_CAJXAW010000091.1"/>
</dbReference>
<dbReference type="Proteomes" id="UP000264330">
    <property type="component" value="Unassembled WGS sequence"/>
</dbReference>
<proteinExistence type="predicted"/>
<organism evidence="2 3">
    <name type="scientific">Zunongwangia profunda</name>
    <dbReference type="NCBI Taxonomy" id="398743"/>
    <lineage>
        <taxon>Bacteria</taxon>
        <taxon>Pseudomonadati</taxon>
        <taxon>Bacteroidota</taxon>
        <taxon>Flavobacteriia</taxon>
        <taxon>Flavobacteriales</taxon>
        <taxon>Flavobacteriaceae</taxon>
        <taxon>Zunongwangia</taxon>
    </lineage>
</organism>
<evidence type="ECO:0000256" key="1">
    <source>
        <dbReference type="SAM" id="SignalP"/>
    </source>
</evidence>
<feature type="signal peptide" evidence="1">
    <location>
        <begin position="1"/>
        <end position="19"/>
    </location>
</feature>
<sequence>MKKIVLLLFISILINQLSAQEKIDPFRIKKEADRNYQSKDYALATKNYIQFIEVADFKVQKKSAAYNAACCLALQESIDSAFVMLDKAIDYGLAEKSHLLSDSDLEILHQDQRWEKLISGLSESDTFNTDPELANIVVQDVHNFWEAYDLAQDSSNQAASIYNQYYFEKASPGMQDYMGLKVRSKDYFIKHINSHPKLYQTIRQNTLKVDEYKKDIQKSFKELKEIYPSAKFPDVYFVMGAFTSGGTVSSAGLLIGINQMSDGEDVNTQELDFGDKLLMNQSENIPYIVSHELIHFQQDGLKNDTITLGYAISEGMADFIGELISGETANRKIFDWAKGKEKQIWADFNKDMYYDRYSNWIGNYSKASKDSYPDLGYWIGYEICKSYYENAEDKKQAIQDMLTIQDYRKFLADSKWESKLQQL</sequence>
<comment type="caution">
    <text evidence="2">The sequence shown here is derived from an EMBL/GenBank/DDBJ whole genome shotgun (WGS) entry which is preliminary data.</text>
</comment>
<dbReference type="AlphaFoldDB" id="A0A3D5IZH5"/>
<dbReference type="InterPro" id="IPR019853">
    <property type="entry name" value="GldB-like"/>
</dbReference>
<gene>
    <name evidence="2" type="ORF">DGQ38_07045</name>
</gene>
<dbReference type="Pfam" id="PF25594">
    <property type="entry name" value="GldB_lipo"/>
    <property type="match status" value="1"/>
</dbReference>